<dbReference type="EMBL" id="FMIC01000002">
    <property type="protein sequence ID" value="SCL61068.1"/>
    <property type="molecule type" value="Genomic_DNA"/>
</dbReference>
<feature type="compositionally biased region" description="Polar residues" evidence="1">
    <location>
        <begin position="1"/>
        <end position="10"/>
    </location>
</feature>
<dbReference type="Proteomes" id="UP000199343">
    <property type="component" value="Unassembled WGS sequence"/>
</dbReference>
<protein>
    <submittedName>
        <fullName evidence="2">Uncharacterized protein</fullName>
    </submittedName>
</protein>
<dbReference type="RefSeq" id="WP_091626786.1">
    <property type="nucleotide sequence ID" value="NZ_FMIC01000002.1"/>
</dbReference>
<gene>
    <name evidence="2" type="ORF">GA0070608_2410</name>
</gene>
<proteinExistence type="predicted"/>
<evidence type="ECO:0000256" key="1">
    <source>
        <dbReference type="SAM" id="MobiDB-lite"/>
    </source>
</evidence>
<dbReference type="OrthoDB" id="9914733at2"/>
<reference evidence="3" key="1">
    <citation type="submission" date="2016-06" db="EMBL/GenBank/DDBJ databases">
        <authorList>
            <person name="Varghese N."/>
            <person name="Submissions Spin"/>
        </authorList>
    </citation>
    <scope>NUCLEOTIDE SEQUENCE [LARGE SCALE GENOMIC DNA]</scope>
    <source>
        <strain evidence="3">DSM 43363</strain>
    </source>
</reference>
<organism evidence="2 3">
    <name type="scientific">Micromonospora peucetia</name>
    <dbReference type="NCBI Taxonomy" id="47871"/>
    <lineage>
        <taxon>Bacteria</taxon>
        <taxon>Bacillati</taxon>
        <taxon>Actinomycetota</taxon>
        <taxon>Actinomycetes</taxon>
        <taxon>Micromonosporales</taxon>
        <taxon>Micromonosporaceae</taxon>
        <taxon>Micromonospora</taxon>
    </lineage>
</organism>
<name>A0A1C6V4A4_9ACTN</name>
<evidence type="ECO:0000313" key="3">
    <source>
        <dbReference type="Proteomes" id="UP000199343"/>
    </source>
</evidence>
<dbReference type="AlphaFoldDB" id="A0A1C6V4A4"/>
<sequence>MSRDNPTVTGRLNDPAYLSRRGKAGAQARHSVDTYVRALVKRAPQLTENHRAQLRALLASTDGGK</sequence>
<accession>A0A1C6V4A4</accession>
<feature type="region of interest" description="Disordered" evidence="1">
    <location>
        <begin position="1"/>
        <end position="29"/>
    </location>
</feature>
<evidence type="ECO:0000313" key="2">
    <source>
        <dbReference type="EMBL" id="SCL61068.1"/>
    </source>
</evidence>
<dbReference type="STRING" id="47871.GA0070608_2410"/>